<gene>
    <name evidence="1" type="ORF">ACFSQJ_11275</name>
</gene>
<comment type="caution">
    <text evidence="1">The sequence shown here is derived from an EMBL/GenBank/DDBJ whole genome shotgun (WGS) entry which is preliminary data.</text>
</comment>
<keyword evidence="1" id="KW-0482">Metalloprotease</keyword>
<dbReference type="GO" id="GO:0008237">
    <property type="term" value="F:metallopeptidase activity"/>
    <property type="evidence" value="ECO:0007669"/>
    <property type="project" value="UniProtKB-KW"/>
</dbReference>
<dbReference type="PROSITE" id="PS51257">
    <property type="entry name" value="PROKAR_LIPOPROTEIN"/>
    <property type="match status" value="1"/>
</dbReference>
<evidence type="ECO:0000313" key="2">
    <source>
        <dbReference type="Proteomes" id="UP001597526"/>
    </source>
</evidence>
<name>A0ABW5MWF6_9FLAO</name>
<protein>
    <submittedName>
        <fullName evidence="1">M57 family metalloprotease</fullName>
    </submittedName>
</protein>
<dbReference type="InterPro" id="IPR024653">
    <property type="entry name" value="Peptidase_M10/M27/M57"/>
</dbReference>
<dbReference type="SUPFAM" id="SSF55486">
    <property type="entry name" value="Metalloproteases ('zincins'), catalytic domain"/>
    <property type="match status" value="1"/>
</dbReference>
<dbReference type="Gene3D" id="3.40.390.10">
    <property type="entry name" value="Collagenase (Catalytic Domain)"/>
    <property type="match status" value="1"/>
</dbReference>
<accession>A0ABW5MWF6</accession>
<dbReference type="Pfam" id="PF12388">
    <property type="entry name" value="Peptidase_M57"/>
    <property type="match status" value="1"/>
</dbReference>
<dbReference type="RefSeq" id="WP_377767053.1">
    <property type="nucleotide sequence ID" value="NZ_JBHULB010000014.1"/>
</dbReference>
<keyword evidence="2" id="KW-1185">Reference proteome</keyword>
<proteinExistence type="predicted"/>
<dbReference type="Proteomes" id="UP001597526">
    <property type="component" value="Unassembled WGS sequence"/>
</dbReference>
<keyword evidence="1" id="KW-0378">Hydrolase</keyword>
<reference evidence="2" key="1">
    <citation type="journal article" date="2019" name="Int. J. Syst. Evol. Microbiol.">
        <title>The Global Catalogue of Microorganisms (GCM) 10K type strain sequencing project: providing services to taxonomists for standard genome sequencing and annotation.</title>
        <authorList>
            <consortium name="The Broad Institute Genomics Platform"/>
            <consortium name="The Broad Institute Genome Sequencing Center for Infectious Disease"/>
            <person name="Wu L."/>
            <person name="Ma J."/>
        </authorList>
    </citation>
    <scope>NUCLEOTIDE SEQUENCE [LARGE SCALE GENOMIC DNA]</scope>
    <source>
        <strain evidence="2">KCTC 52368</strain>
    </source>
</reference>
<dbReference type="InterPro" id="IPR024079">
    <property type="entry name" value="MetalloPept_cat_dom_sf"/>
</dbReference>
<evidence type="ECO:0000313" key="1">
    <source>
        <dbReference type="EMBL" id="MFD2587515.1"/>
    </source>
</evidence>
<organism evidence="1 2">
    <name type="scientific">Croceitalea marina</name>
    <dbReference type="NCBI Taxonomy" id="1775166"/>
    <lineage>
        <taxon>Bacteria</taxon>
        <taxon>Pseudomonadati</taxon>
        <taxon>Bacteroidota</taxon>
        <taxon>Flavobacteriia</taxon>
        <taxon>Flavobacteriales</taxon>
        <taxon>Flavobacteriaceae</taxon>
        <taxon>Croceitalea</taxon>
    </lineage>
</organism>
<sequence>MKSNHFLKFALSAVLVGTIVVSCESENNEEIDLIDTQVRAKLESLGFNTDNLTEDSLNGVDGFTVEGDIFLTRDQINEMAPASGVGTEHYRTNNIVGPDGRVVSVYMDAAFNSTMQAAFDDAINRYNSLNLDITFQRANSSGADIDILSQKLKRVRGGGVILGRSAGFPDANGDPATPIVLNSDIYNPRRGGIPADAATVIAHEIGHAIGFRHTDYDQREFSCGRAGNEGDAGVGAVYIPGTPTGPEAGSWMLACSNGTNRPFTSGDQTALTTVY</sequence>
<keyword evidence="1" id="KW-0645">Protease</keyword>
<dbReference type="EMBL" id="JBHULB010000014">
    <property type="protein sequence ID" value="MFD2587515.1"/>
    <property type="molecule type" value="Genomic_DNA"/>
</dbReference>